<comment type="similarity">
    <text evidence="2 12">Belongs to the amiloride-sensitive sodium channel (TC 1.A.6) family.</text>
</comment>
<reference evidence="14" key="1">
    <citation type="submission" date="2020-11" db="EMBL/GenBank/DDBJ databases">
        <authorList>
            <person name="Tran Van P."/>
        </authorList>
    </citation>
    <scope>NUCLEOTIDE SEQUENCE</scope>
</reference>
<dbReference type="GO" id="GO:0015280">
    <property type="term" value="F:ligand-gated sodium channel activity"/>
    <property type="evidence" value="ECO:0007669"/>
    <property type="project" value="TreeGrafter"/>
</dbReference>
<keyword evidence="8 12" id="KW-0406">Ion transport</keyword>
<evidence type="ECO:0000256" key="8">
    <source>
        <dbReference type="ARBA" id="ARBA00023065"/>
    </source>
</evidence>
<evidence type="ECO:0000256" key="2">
    <source>
        <dbReference type="ARBA" id="ARBA00007193"/>
    </source>
</evidence>
<evidence type="ECO:0000256" key="13">
    <source>
        <dbReference type="SAM" id="Phobius"/>
    </source>
</evidence>
<keyword evidence="11 12" id="KW-0407">Ion channel</keyword>
<dbReference type="Pfam" id="PF00858">
    <property type="entry name" value="ASC"/>
    <property type="match status" value="1"/>
</dbReference>
<evidence type="ECO:0000256" key="11">
    <source>
        <dbReference type="ARBA" id="ARBA00023303"/>
    </source>
</evidence>
<evidence type="ECO:0000313" key="14">
    <source>
        <dbReference type="EMBL" id="CAD7250231.1"/>
    </source>
</evidence>
<evidence type="ECO:0000256" key="6">
    <source>
        <dbReference type="ARBA" id="ARBA00022989"/>
    </source>
</evidence>
<gene>
    <name evidence="14" type="ORF">DSTB1V02_LOCUS10013</name>
</gene>
<sequence>MWKKFSIASVVYDRKANIQFEDNGETVGVGPVTVKFLQRFSGHGLGRAAYTDSSRFRKTIWLLVFIIASGYMVRGIVGVFTAFLSGVMTTSNQDGLQLILTPHVWSQNNLYFANGFHLQIHSPGAEYESIFGKEYKVNLGTISHVTPKKVVLQRLPPEEGGHCAPASYLEKRFDLNMFNLKTKYEYTNQFVTLNFLNRENLAVVNVYYETFAVERISEHLQYPWSSFIGTLGGMLGLYTGLSFISILEVMEWILNIFLYGWRKPRP</sequence>
<evidence type="ECO:0000256" key="5">
    <source>
        <dbReference type="ARBA" id="ARBA00022692"/>
    </source>
</evidence>
<organism evidence="14">
    <name type="scientific">Darwinula stevensoni</name>
    <dbReference type="NCBI Taxonomy" id="69355"/>
    <lineage>
        <taxon>Eukaryota</taxon>
        <taxon>Metazoa</taxon>
        <taxon>Ecdysozoa</taxon>
        <taxon>Arthropoda</taxon>
        <taxon>Crustacea</taxon>
        <taxon>Oligostraca</taxon>
        <taxon>Ostracoda</taxon>
        <taxon>Podocopa</taxon>
        <taxon>Podocopida</taxon>
        <taxon>Darwinulocopina</taxon>
        <taxon>Darwinuloidea</taxon>
        <taxon>Darwinulidae</taxon>
        <taxon>Darwinula</taxon>
    </lineage>
</organism>
<keyword evidence="10 12" id="KW-0739">Sodium transport</keyword>
<evidence type="ECO:0000256" key="1">
    <source>
        <dbReference type="ARBA" id="ARBA00004141"/>
    </source>
</evidence>
<keyword evidence="7" id="KW-0915">Sodium</keyword>
<keyword evidence="6 13" id="KW-1133">Transmembrane helix</keyword>
<evidence type="ECO:0000256" key="7">
    <source>
        <dbReference type="ARBA" id="ARBA00023053"/>
    </source>
</evidence>
<name>A0A7R9AA19_9CRUS</name>
<keyword evidence="3 12" id="KW-0813">Transport</keyword>
<evidence type="ECO:0000256" key="10">
    <source>
        <dbReference type="ARBA" id="ARBA00023201"/>
    </source>
</evidence>
<dbReference type="PANTHER" id="PTHR11690:SF248">
    <property type="entry name" value="PICKPOCKET 17, ISOFORM A"/>
    <property type="match status" value="1"/>
</dbReference>
<feature type="transmembrane region" description="Helical" evidence="13">
    <location>
        <begin position="60"/>
        <end position="84"/>
    </location>
</feature>
<evidence type="ECO:0000256" key="12">
    <source>
        <dbReference type="RuleBase" id="RU000679"/>
    </source>
</evidence>
<evidence type="ECO:0000256" key="4">
    <source>
        <dbReference type="ARBA" id="ARBA00022461"/>
    </source>
</evidence>
<keyword evidence="15" id="KW-1185">Reference proteome</keyword>
<feature type="transmembrane region" description="Helical" evidence="13">
    <location>
        <begin position="235"/>
        <end position="261"/>
    </location>
</feature>
<keyword evidence="4 12" id="KW-0894">Sodium channel</keyword>
<keyword evidence="9 13" id="KW-0472">Membrane</keyword>
<proteinExistence type="inferred from homology"/>
<dbReference type="EMBL" id="CAJPEV010002741">
    <property type="protein sequence ID" value="CAG0897893.1"/>
    <property type="molecule type" value="Genomic_DNA"/>
</dbReference>
<dbReference type="Proteomes" id="UP000677054">
    <property type="component" value="Unassembled WGS sequence"/>
</dbReference>
<dbReference type="InterPro" id="IPR001873">
    <property type="entry name" value="ENaC"/>
</dbReference>
<dbReference type="AlphaFoldDB" id="A0A7R9AA19"/>
<comment type="subcellular location">
    <subcellularLocation>
        <location evidence="1">Membrane</location>
        <topology evidence="1">Multi-pass membrane protein</topology>
    </subcellularLocation>
</comment>
<dbReference type="PANTHER" id="PTHR11690">
    <property type="entry name" value="AMILORIDE-SENSITIVE SODIUM CHANNEL-RELATED"/>
    <property type="match status" value="1"/>
</dbReference>
<dbReference type="EMBL" id="LR902258">
    <property type="protein sequence ID" value="CAD7250231.1"/>
    <property type="molecule type" value="Genomic_DNA"/>
</dbReference>
<keyword evidence="5 12" id="KW-0812">Transmembrane</keyword>
<accession>A0A7R9AA19</accession>
<evidence type="ECO:0000313" key="15">
    <source>
        <dbReference type="Proteomes" id="UP000677054"/>
    </source>
</evidence>
<dbReference type="OrthoDB" id="6436100at2759"/>
<evidence type="ECO:0000256" key="3">
    <source>
        <dbReference type="ARBA" id="ARBA00022448"/>
    </source>
</evidence>
<dbReference type="Gene3D" id="1.10.287.770">
    <property type="entry name" value="YojJ-like"/>
    <property type="match status" value="1"/>
</dbReference>
<dbReference type="GO" id="GO:0005886">
    <property type="term" value="C:plasma membrane"/>
    <property type="evidence" value="ECO:0007669"/>
    <property type="project" value="TreeGrafter"/>
</dbReference>
<evidence type="ECO:0000256" key="9">
    <source>
        <dbReference type="ARBA" id="ARBA00023136"/>
    </source>
</evidence>
<protein>
    <submittedName>
        <fullName evidence="14">Uncharacterized protein</fullName>
    </submittedName>
</protein>